<evidence type="ECO:0008006" key="3">
    <source>
        <dbReference type="Google" id="ProtNLM"/>
    </source>
</evidence>
<dbReference type="Gene3D" id="2.180.10.10">
    <property type="entry name" value="RHS repeat-associated core"/>
    <property type="match status" value="1"/>
</dbReference>
<protein>
    <recommendedName>
        <fullName evidence="3">DUF4595 domain-containing protein</fullName>
    </recommendedName>
</protein>
<evidence type="ECO:0000313" key="1">
    <source>
        <dbReference type="EMBL" id="POY38588.1"/>
    </source>
</evidence>
<gene>
    <name evidence="1" type="ORF">C3K47_04115</name>
</gene>
<name>A0A2S5A7L6_9SPHI</name>
<comment type="caution">
    <text evidence="1">The sequence shown here is derived from an EMBL/GenBank/DDBJ whole genome shotgun (WGS) entry which is preliminary data.</text>
</comment>
<evidence type="ECO:0000313" key="2">
    <source>
        <dbReference type="Proteomes" id="UP000236893"/>
    </source>
</evidence>
<dbReference type="EMBL" id="PQVF01000002">
    <property type="protein sequence ID" value="POY38588.1"/>
    <property type="molecule type" value="Genomic_DNA"/>
</dbReference>
<keyword evidence="2" id="KW-1185">Reference proteome</keyword>
<dbReference type="OrthoDB" id="9765204at2"/>
<dbReference type="AlphaFoldDB" id="A0A2S5A7L6"/>
<reference evidence="1 2" key="1">
    <citation type="submission" date="2018-01" db="EMBL/GenBank/DDBJ databases">
        <authorList>
            <person name="Gaut B.S."/>
            <person name="Morton B.R."/>
            <person name="Clegg M.T."/>
            <person name="Duvall M.R."/>
        </authorList>
    </citation>
    <scope>NUCLEOTIDE SEQUENCE [LARGE SCALE GENOMIC DNA]</scope>
    <source>
        <strain evidence="1 2">HR-AV</strain>
    </source>
</reference>
<accession>A0A2S5A7L6</accession>
<dbReference type="Proteomes" id="UP000236893">
    <property type="component" value="Unassembled WGS sequence"/>
</dbReference>
<proteinExistence type="predicted"/>
<sequence>MKRILLMAVMAITMFNVGCSKDDLNPDGKTYLLKKLTNKGANYVVEYSYDDKNRVTLVNQDGVEGKYTYKFTYDANNKLIKEETTYPNMVQPSPNPIGTDTYLFTYAENSITINNQEGSTVATLSLNDKNQVISRLQKSLFSRWNESDLTEYGYDEKGNIISRKISRIIDNTIVSVRSSEQYQYDDKNHPLSKIGATYLDWISDDSRINNSVKINSVNPIDDSRNSKNYYYEYNKAGFPTKMSNGSGFEQTFEYIDK</sequence>
<dbReference type="RefSeq" id="WP_103787845.1">
    <property type="nucleotide sequence ID" value="NZ_PQVF01000002.1"/>
</dbReference>
<organism evidence="1 2">
    <name type="scientific">Solitalea longa</name>
    <dbReference type="NCBI Taxonomy" id="2079460"/>
    <lineage>
        <taxon>Bacteria</taxon>
        <taxon>Pseudomonadati</taxon>
        <taxon>Bacteroidota</taxon>
        <taxon>Sphingobacteriia</taxon>
        <taxon>Sphingobacteriales</taxon>
        <taxon>Sphingobacteriaceae</taxon>
        <taxon>Solitalea</taxon>
    </lineage>
</organism>